<gene>
    <name evidence="3" type="ORF">QWZ10_23105</name>
    <name evidence="4" type="ORF">QWZ10_24940</name>
</gene>
<evidence type="ECO:0008006" key="6">
    <source>
        <dbReference type="Google" id="ProtNLM"/>
    </source>
</evidence>
<keyword evidence="5" id="KW-1185">Reference proteome</keyword>
<accession>A0ABT8DGP5</accession>
<name>A0ABT8DGP5_9RHOB</name>
<evidence type="ECO:0000256" key="2">
    <source>
        <dbReference type="SAM" id="SignalP"/>
    </source>
</evidence>
<dbReference type="EMBL" id="JAUFRC010000003">
    <property type="protein sequence ID" value="MDN3713946.1"/>
    <property type="molecule type" value="Genomic_DNA"/>
</dbReference>
<feature type="region of interest" description="Disordered" evidence="1">
    <location>
        <begin position="121"/>
        <end position="141"/>
    </location>
</feature>
<reference evidence="4" key="3">
    <citation type="submission" date="2023-06" db="EMBL/GenBank/DDBJ databases">
        <authorList>
            <person name="Lucena T."/>
            <person name="Sun Q."/>
        </authorList>
    </citation>
    <scope>NUCLEOTIDE SEQUENCE</scope>
    <source>
        <strain evidence="4">CECT 8482</strain>
    </source>
</reference>
<dbReference type="RefSeq" id="WP_377687861.1">
    <property type="nucleotide sequence ID" value="NZ_JBHMDZ010000047.1"/>
</dbReference>
<organism evidence="4 5">
    <name type="scientific">Paracoccus cavernae</name>
    <dbReference type="NCBI Taxonomy" id="1571207"/>
    <lineage>
        <taxon>Bacteria</taxon>
        <taxon>Pseudomonadati</taxon>
        <taxon>Pseudomonadota</taxon>
        <taxon>Alphaproteobacteria</taxon>
        <taxon>Rhodobacterales</taxon>
        <taxon>Paracoccaceae</taxon>
        <taxon>Paracoccus</taxon>
    </lineage>
</organism>
<evidence type="ECO:0000313" key="5">
    <source>
        <dbReference type="Proteomes" id="UP001243846"/>
    </source>
</evidence>
<evidence type="ECO:0000313" key="3">
    <source>
        <dbReference type="EMBL" id="MDN3713946.1"/>
    </source>
</evidence>
<evidence type="ECO:0000256" key="1">
    <source>
        <dbReference type="SAM" id="MobiDB-lite"/>
    </source>
</evidence>
<reference evidence="5" key="2">
    <citation type="journal article" date="2019" name="Int. J. Syst. Evol. Microbiol.">
        <title>The Global Catalogue of Microorganisms (GCM) 10K type strain sequencing project: providing services to taxonomists for standard genome sequencing and annotation.</title>
        <authorList>
            <consortium name="The Broad Institute Genomics Platform"/>
            <consortium name="The Broad Institute Genome Sequencing Center for Infectious Disease"/>
            <person name="Wu L."/>
            <person name="Ma J."/>
        </authorList>
    </citation>
    <scope>NUCLEOTIDE SEQUENCE [LARGE SCALE GENOMIC DNA]</scope>
    <source>
        <strain evidence="5">CECT 8482</strain>
    </source>
</reference>
<feature type="signal peptide" evidence="2">
    <location>
        <begin position="1"/>
        <end position="20"/>
    </location>
</feature>
<dbReference type="EMBL" id="JAUFRC010000003">
    <property type="protein sequence ID" value="MDN3714235.1"/>
    <property type="molecule type" value="Genomic_DNA"/>
</dbReference>
<feature type="region of interest" description="Disordered" evidence="1">
    <location>
        <begin position="34"/>
        <end position="62"/>
    </location>
</feature>
<feature type="chain" id="PRO_5045032554" description="DUF2946 domain-containing protein" evidence="2">
    <location>
        <begin position="21"/>
        <end position="141"/>
    </location>
</feature>
<keyword evidence="2" id="KW-0732">Signal</keyword>
<sequence length="141" mass="13939">MPALAMTMLTLVALTLALFAAQVHGSAMLASDTHHGAHQAVPQPAAAHHGAAHAPENSADQSLHHGATVASCEGGSATGAGCLSASALCGFVCTGLGALPFAGRIAGLGDARREPYLRQSPALPLAGAPPVDQRPPIAATL</sequence>
<reference evidence="4" key="1">
    <citation type="journal article" date="2014" name="Int. J. Syst. Evol. Microbiol.">
        <title>Complete genome of a new Firmicutes species belonging to the dominant human colonic microbiota ('Ruminococcus bicirculans') reveals two chromosomes and a selective capacity to utilize plant glucans.</title>
        <authorList>
            <consortium name="NISC Comparative Sequencing Program"/>
            <person name="Wegmann U."/>
            <person name="Louis P."/>
            <person name="Goesmann A."/>
            <person name="Henrissat B."/>
            <person name="Duncan S.H."/>
            <person name="Flint H.J."/>
        </authorList>
    </citation>
    <scope>NUCLEOTIDE SEQUENCE</scope>
    <source>
        <strain evidence="4">CECT 8482</strain>
    </source>
</reference>
<feature type="compositionally biased region" description="Low complexity" evidence="1">
    <location>
        <begin position="38"/>
        <end position="54"/>
    </location>
</feature>
<evidence type="ECO:0000313" key="4">
    <source>
        <dbReference type="EMBL" id="MDN3714235.1"/>
    </source>
</evidence>
<proteinExistence type="predicted"/>
<protein>
    <recommendedName>
        <fullName evidence="6">DUF2946 domain-containing protein</fullName>
    </recommendedName>
</protein>
<comment type="caution">
    <text evidence="4">The sequence shown here is derived from an EMBL/GenBank/DDBJ whole genome shotgun (WGS) entry which is preliminary data.</text>
</comment>
<dbReference type="Proteomes" id="UP001243846">
    <property type="component" value="Unassembled WGS sequence"/>
</dbReference>